<dbReference type="Gene3D" id="3.30.465.10">
    <property type="match status" value="1"/>
</dbReference>
<dbReference type="EMBL" id="ML986559">
    <property type="protein sequence ID" value="KAF2271244.1"/>
    <property type="molecule type" value="Genomic_DNA"/>
</dbReference>
<accession>A0A6A6J4P0</accession>
<protein>
    <submittedName>
        <fullName evidence="7">FAD-binding domain-containing protein</fullName>
    </submittedName>
</protein>
<dbReference type="AlphaFoldDB" id="A0A6A6J4P0"/>
<feature type="chain" id="PRO_5025507354" evidence="5">
    <location>
        <begin position="23"/>
        <end position="509"/>
    </location>
</feature>
<evidence type="ECO:0000256" key="1">
    <source>
        <dbReference type="ARBA" id="ARBA00005466"/>
    </source>
</evidence>
<dbReference type="RefSeq" id="XP_033648783.1">
    <property type="nucleotide sequence ID" value="XM_033802220.1"/>
</dbReference>
<dbReference type="InterPro" id="IPR016169">
    <property type="entry name" value="FAD-bd_PCMH_sub2"/>
</dbReference>
<feature type="domain" description="FAD-binding PCMH-type" evidence="6">
    <location>
        <begin position="62"/>
        <end position="238"/>
    </location>
</feature>
<dbReference type="GO" id="GO:0016491">
    <property type="term" value="F:oxidoreductase activity"/>
    <property type="evidence" value="ECO:0007669"/>
    <property type="project" value="UniProtKB-KW"/>
</dbReference>
<dbReference type="InterPro" id="IPR006094">
    <property type="entry name" value="Oxid_FAD_bind_N"/>
</dbReference>
<comment type="similarity">
    <text evidence="1">Belongs to the oxygen-dependent FAD-linked oxidoreductase family.</text>
</comment>
<evidence type="ECO:0000256" key="4">
    <source>
        <dbReference type="ARBA" id="ARBA00023002"/>
    </source>
</evidence>
<dbReference type="Proteomes" id="UP000800097">
    <property type="component" value="Unassembled WGS sequence"/>
</dbReference>
<dbReference type="Pfam" id="PF01565">
    <property type="entry name" value="FAD_binding_4"/>
    <property type="match status" value="1"/>
</dbReference>
<dbReference type="InterPro" id="IPR016166">
    <property type="entry name" value="FAD-bd_PCMH"/>
</dbReference>
<keyword evidence="5" id="KW-0732">Signal</keyword>
<sequence>MFHNSASLIVSLGLASILSTSAKEVGYPPCDALIDAGLGNRLLLATSAAYEGRVKSWWSANARLRPWCFFQPLNTEEVSKGVKALAASGFGAGDWHIAVRSGGHGPAGSNNIANGVTIDLGMMNSSSYDSETKLASVEPGARWADVYRNLLYKHRITVTGGRDGDVGVGGFLLGGGNSYFTGRNGFGCDTVVNFEVVLADGEVVNANSKENSDLWKALKGGALNFGIVTRFDLEPTPVVDLAFGERIVTTDHTDEVIDAIVEFTDASETRRADSMFAAIVHDASTSPAAIILIIKANSEGNLNTTSFDKINNIPTVSQDWRHKSIADIGNENQLEPGTRNVGVTLTFQNDKSILRQCASYYEQLVSILSDKVGANNFTAQMFFQPLPKFLGEIGKSKGGNVMGLDRMISNGILWTAGVSIKSGDDAALELARAELTAMAAELKAIAKKDGKLQDLVYLNYAEGQQDPLGSYGKENVDFLRKVAQRYDPDEWWQRRVPGGFKLSRVGGNL</sequence>
<dbReference type="SUPFAM" id="SSF56176">
    <property type="entry name" value="FAD-binding/transporter-associated domain-like"/>
    <property type="match status" value="1"/>
</dbReference>
<evidence type="ECO:0000259" key="6">
    <source>
        <dbReference type="PROSITE" id="PS51387"/>
    </source>
</evidence>
<keyword evidence="4" id="KW-0560">Oxidoreductase</keyword>
<evidence type="ECO:0000256" key="2">
    <source>
        <dbReference type="ARBA" id="ARBA00022630"/>
    </source>
</evidence>
<reference evidence="7" key="1">
    <citation type="journal article" date="2020" name="Stud. Mycol.">
        <title>101 Dothideomycetes genomes: a test case for predicting lifestyles and emergence of pathogens.</title>
        <authorList>
            <person name="Haridas S."/>
            <person name="Albert R."/>
            <person name="Binder M."/>
            <person name="Bloem J."/>
            <person name="Labutti K."/>
            <person name="Salamov A."/>
            <person name="Andreopoulos B."/>
            <person name="Baker S."/>
            <person name="Barry K."/>
            <person name="Bills G."/>
            <person name="Bluhm B."/>
            <person name="Cannon C."/>
            <person name="Castanera R."/>
            <person name="Culley D."/>
            <person name="Daum C."/>
            <person name="Ezra D."/>
            <person name="Gonzalez J."/>
            <person name="Henrissat B."/>
            <person name="Kuo A."/>
            <person name="Liang C."/>
            <person name="Lipzen A."/>
            <person name="Lutzoni F."/>
            <person name="Magnuson J."/>
            <person name="Mondo S."/>
            <person name="Nolan M."/>
            <person name="Ohm R."/>
            <person name="Pangilinan J."/>
            <person name="Park H.-J."/>
            <person name="Ramirez L."/>
            <person name="Alfaro M."/>
            <person name="Sun H."/>
            <person name="Tritt A."/>
            <person name="Yoshinaga Y."/>
            <person name="Zwiers L.-H."/>
            <person name="Turgeon B."/>
            <person name="Goodwin S."/>
            <person name="Spatafora J."/>
            <person name="Crous P."/>
            <person name="Grigoriev I."/>
        </authorList>
    </citation>
    <scope>NUCLEOTIDE SEQUENCE</scope>
    <source>
        <strain evidence="7">CBS 379.55</strain>
    </source>
</reference>
<evidence type="ECO:0000256" key="3">
    <source>
        <dbReference type="ARBA" id="ARBA00022827"/>
    </source>
</evidence>
<dbReference type="InterPro" id="IPR036318">
    <property type="entry name" value="FAD-bd_PCMH-like_sf"/>
</dbReference>
<proteinExistence type="inferred from homology"/>
<keyword evidence="2" id="KW-0285">Flavoprotein</keyword>
<feature type="signal peptide" evidence="5">
    <location>
        <begin position="1"/>
        <end position="22"/>
    </location>
</feature>
<evidence type="ECO:0000313" key="7">
    <source>
        <dbReference type="EMBL" id="KAF2271244.1"/>
    </source>
</evidence>
<dbReference type="GO" id="GO:0071949">
    <property type="term" value="F:FAD binding"/>
    <property type="evidence" value="ECO:0007669"/>
    <property type="project" value="InterPro"/>
</dbReference>
<name>A0A6A6J4P0_WESOR</name>
<evidence type="ECO:0000256" key="5">
    <source>
        <dbReference type="SAM" id="SignalP"/>
    </source>
</evidence>
<dbReference type="GeneID" id="54555395"/>
<keyword evidence="3" id="KW-0274">FAD</keyword>
<dbReference type="PANTHER" id="PTHR42973">
    <property type="entry name" value="BINDING OXIDOREDUCTASE, PUTATIVE (AFU_ORTHOLOGUE AFUA_1G17690)-RELATED"/>
    <property type="match status" value="1"/>
</dbReference>
<organism evidence="7 8">
    <name type="scientific">Westerdykella ornata</name>
    <dbReference type="NCBI Taxonomy" id="318751"/>
    <lineage>
        <taxon>Eukaryota</taxon>
        <taxon>Fungi</taxon>
        <taxon>Dikarya</taxon>
        <taxon>Ascomycota</taxon>
        <taxon>Pezizomycotina</taxon>
        <taxon>Dothideomycetes</taxon>
        <taxon>Pleosporomycetidae</taxon>
        <taxon>Pleosporales</taxon>
        <taxon>Sporormiaceae</taxon>
        <taxon>Westerdykella</taxon>
    </lineage>
</organism>
<keyword evidence="8" id="KW-1185">Reference proteome</keyword>
<dbReference type="InterPro" id="IPR050416">
    <property type="entry name" value="FAD-linked_Oxidoreductase"/>
</dbReference>
<dbReference type="PROSITE" id="PS51387">
    <property type="entry name" value="FAD_PCMH"/>
    <property type="match status" value="1"/>
</dbReference>
<evidence type="ECO:0000313" key="8">
    <source>
        <dbReference type="Proteomes" id="UP000800097"/>
    </source>
</evidence>
<dbReference type="OrthoDB" id="2151789at2759"/>
<gene>
    <name evidence="7" type="ORF">EI97DRAFT_489450</name>
</gene>
<dbReference type="PANTHER" id="PTHR42973:SF53">
    <property type="entry name" value="FAD-BINDING PCMH-TYPE DOMAIN-CONTAINING PROTEIN-RELATED"/>
    <property type="match status" value="1"/>
</dbReference>